<proteinExistence type="predicted"/>
<feature type="coiled-coil region" evidence="1">
    <location>
        <begin position="23"/>
        <end position="50"/>
    </location>
</feature>
<dbReference type="WBParaSite" id="TCNE_0000637301-mRNA-1">
    <property type="protein sequence ID" value="TCNE_0000637301-mRNA-1"/>
    <property type="gene ID" value="TCNE_0000637301"/>
</dbReference>
<feature type="domain" description="Reverse transcriptase" evidence="2">
    <location>
        <begin position="13"/>
        <end position="60"/>
    </location>
</feature>
<name>A0A183UD03_TOXCA</name>
<evidence type="ECO:0000259" key="2">
    <source>
        <dbReference type="Pfam" id="PF00078"/>
    </source>
</evidence>
<reference evidence="5" key="1">
    <citation type="submission" date="2016-06" db="UniProtKB">
        <authorList>
            <consortium name="WormBaseParasite"/>
        </authorList>
    </citation>
    <scope>IDENTIFICATION</scope>
</reference>
<dbReference type="EMBL" id="UYWY01019482">
    <property type="protein sequence ID" value="VDM37688.1"/>
    <property type="molecule type" value="Genomic_DNA"/>
</dbReference>
<dbReference type="Pfam" id="PF00078">
    <property type="entry name" value="RVT_1"/>
    <property type="match status" value="1"/>
</dbReference>
<dbReference type="InterPro" id="IPR000477">
    <property type="entry name" value="RT_dom"/>
</dbReference>
<reference evidence="3 4" key="2">
    <citation type="submission" date="2018-11" db="EMBL/GenBank/DDBJ databases">
        <authorList>
            <consortium name="Pathogen Informatics"/>
        </authorList>
    </citation>
    <scope>NUCLEOTIDE SEQUENCE [LARGE SCALE GENOMIC DNA]</scope>
</reference>
<dbReference type="Proteomes" id="UP000050794">
    <property type="component" value="Unassembled WGS sequence"/>
</dbReference>
<gene>
    <name evidence="3" type="ORF">TCNE_LOCUS6373</name>
</gene>
<accession>A0A183UD03</accession>
<evidence type="ECO:0000313" key="5">
    <source>
        <dbReference type="WBParaSite" id="TCNE_0000637301-mRNA-1"/>
    </source>
</evidence>
<evidence type="ECO:0000256" key="1">
    <source>
        <dbReference type="SAM" id="Coils"/>
    </source>
</evidence>
<keyword evidence="4" id="KW-1185">Reference proteome</keyword>
<evidence type="ECO:0000313" key="4">
    <source>
        <dbReference type="Proteomes" id="UP000050794"/>
    </source>
</evidence>
<sequence length="136" mass="15226">METAGGFNVEGEELQMLLFADDIVLVADDLEKLQKLINELNNKTKKIRLSIHDSKTKWMKDAFCPLLTMKLGNENIDFVEQYSCLGQIVQMNNDKGLEQYEESDGVTSRRLANLVTTISTLSAHLCTAVTTLSILT</sequence>
<organism evidence="4 5">
    <name type="scientific">Toxocara canis</name>
    <name type="common">Canine roundworm</name>
    <dbReference type="NCBI Taxonomy" id="6265"/>
    <lineage>
        <taxon>Eukaryota</taxon>
        <taxon>Metazoa</taxon>
        <taxon>Ecdysozoa</taxon>
        <taxon>Nematoda</taxon>
        <taxon>Chromadorea</taxon>
        <taxon>Rhabditida</taxon>
        <taxon>Spirurina</taxon>
        <taxon>Ascaridomorpha</taxon>
        <taxon>Ascaridoidea</taxon>
        <taxon>Toxocaridae</taxon>
        <taxon>Toxocara</taxon>
    </lineage>
</organism>
<protein>
    <submittedName>
        <fullName evidence="5">Reverse transcriptase domain-containing protein</fullName>
    </submittedName>
</protein>
<dbReference type="AlphaFoldDB" id="A0A183UD03"/>
<keyword evidence="1" id="KW-0175">Coiled coil</keyword>
<evidence type="ECO:0000313" key="3">
    <source>
        <dbReference type="EMBL" id="VDM37688.1"/>
    </source>
</evidence>